<evidence type="ECO:0000256" key="1">
    <source>
        <dbReference type="ARBA" id="ARBA00009207"/>
    </source>
</evidence>
<proteinExistence type="inferred from homology"/>
<feature type="compositionally biased region" description="Basic and acidic residues" evidence="2">
    <location>
        <begin position="28"/>
        <end position="41"/>
    </location>
</feature>
<dbReference type="PANTHER" id="PTHR16487">
    <property type="entry name" value="PPP4R2-RELATED PROTEIN"/>
    <property type="match status" value="1"/>
</dbReference>
<dbReference type="InterPro" id="IPR015267">
    <property type="entry name" value="PPP4R2"/>
</dbReference>
<keyword evidence="4" id="KW-1185">Reference proteome</keyword>
<reference evidence="3" key="1">
    <citation type="submission" date="2022-10" db="EMBL/GenBank/DDBJ databases">
        <title>Adaptive evolution leads to modifications in subtelomeric GC content in a zoonotic Cryptosporidium species.</title>
        <authorList>
            <person name="Li J."/>
            <person name="Feng Y."/>
            <person name="Xiao L."/>
        </authorList>
    </citation>
    <scope>NUCLEOTIDE SEQUENCE</scope>
    <source>
        <strain evidence="3">25894</strain>
    </source>
</reference>
<evidence type="ECO:0000313" key="4">
    <source>
        <dbReference type="Proteomes" id="UP001071777"/>
    </source>
</evidence>
<gene>
    <name evidence="3" type="ORF">OJ252_3661</name>
</gene>
<dbReference type="Pfam" id="PF09184">
    <property type="entry name" value="PPP4R2"/>
    <property type="match status" value="1"/>
</dbReference>
<feature type="compositionally biased region" description="Basic and acidic residues" evidence="2">
    <location>
        <begin position="260"/>
        <end position="271"/>
    </location>
</feature>
<name>A0ABQ8P266_9CRYT</name>
<feature type="compositionally biased region" description="Polar residues" evidence="2">
    <location>
        <begin position="241"/>
        <end position="256"/>
    </location>
</feature>
<comment type="similarity">
    <text evidence="1">Belongs to the PPP4R2 family.</text>
</comment>
<protein>
    <submittedName>
        <fullName evidence="3">Uncharacterized protein</fullName>
    </submittedName>
</protein>
<feature type="compositionally biased region" description="Polar residues" evidence="2">
    <location>
        <begin position="42"/>
        <end position="58"/>
    </location>
</feature>
<feature type="region of interest" description="Disordered" evidence="2">
    <location>
        <begin position="1"/>
        <end position="58"/>
    </location>
</feature>
<feature type="compositionally biased region" description="Polar residues" evidence="2">
    <location>
        <begin position="18"/>
        <end position="27"/>
    </location>
</feature>
<organism evidence="3 4">
    <name type="scientific">Cryptosporidium canis</name>
    <dbReference type="NCBI Taxonomy" id="195482"/>
    <lineage>
        <taxon>Eukaryota</taxon>
        <taxon>Sar</taxon>
        <taxon>Alveolata</taxon>
        <taxon>Apicomplexa</taxon>
        <taxon>Conoidasida</taxon>
        <taxon>Coccidia</taxon>
        <taxon>Eucoccidiorida</taxon>
        <taxon>Eimeriorina</taxon>
        <taxon>Cryptosporidiidae</taxon>
        <taxon>Cryptosporidium</taxon>
    </lineage>
</organism>
<accession>A0ABQ8P266</accession>
<feature type="region of interest" description="Disordered" evidence="2">
    <location>
        <begin position="241"/>
        <end position="278"/>
    </location>
</feature>
<dbReference type="PANTHER" id="PTHR16487:SF0">
    <property type="entry name" value="PROTEIN PHOSPHATASE 4 REGULATORY SUBUNIT 2-RELATED"/>
    <property type="match status" value="1"/>
</dbReference>
<evidence type="ECO:0000256" key="2">
    <source>
        <dbReference type="SAM" id="MobiDB-lite"/>
    </source>
</evidence>
<comment type="caution">
    <text evidence="3">The sequence shown here is derived from an EMBL/GenBank/DDBJ whole genome shotgun (WGS) entry which is preliminary data.</text>
</comment>
<sequence length="278" mass="31717">MKPSHINLKETNDLDECSIQNPPSLNRTENHSHQRNVDTKNSENNGQIGNKDQNLDLSNDLNMELSPELESEYQSMIERVSKEGVCNTSSSSTDEIKWNDLRKALRREITSISNKMFEKYGGFDQFEYPPYNCELHSDTGNSQRDGLSPHHVIQEEYSCENCDRSILKNFLNDILATLDRHTEFPPTIQRICELMIFPDCYNNTKGFLYALDKLVNISCPITIDDPSGQLEGELNNYSVNTALPNNKRSHSESSNLPIKPDNEIDAKRMKNDSSPIVQ</sequence>
<evidence type="ECO:0000313" key="3">
    <source>
        <dbReference type="EMBL" id="KAJ1604719.1"/>
    </source>
</evidence>
<dbReference type="Proteomes" id="UP001071777">
    <property type="component" value="Unassembled WGS sequence"/>
</dbReference>
<dbReference type="EMBL" id="JAPCXB010000217">
    <property type="protein sequence ID" value="KAJ1604719.1"/>
    <property type="molecule type" value="Genomic_DNA"/>
</dbReference>